<evidence type="ECO:0000313" key="2">
    <source>
        <dbReference type="Proteomes" id="UP000759131"/>
    </source>
</evidence>
<dbReference type="Proteomes" id="UP000759131">
    <property type="component" value="Unassembled WGS sequence"/>
</dbReference>
<dbReference type="EMBL" id="OC858425">
    <property type="protein sequence ID" value="CAD7626463.1"/>
    <property type="molecule type" value="Genomic_DNA"/>
</dbReference>
<sequence>MNEMKRRRVDMRSDGYIRDSMDRFGDDLCQLLLSYLSLEERFRYEEVSKQWQRVIYETQYEIPIEITYKYLKILSAKYGPQLKCIAVNENRYNPQPSKTCLKFFPNLTTIHTDFDPLARLSSGSSDQSITKSLHSLSLNDLCQQYLQESTARSASPAAPPKYAGLHGAVDAMLREFIAKHLIPWAEKHIKLLADYWPSL</sequence>
<dbReference type="SUPFAM" id="SSF81383">
    <property type="entry name" value="F-box domain"/>
    <property type="match status" value="1"/>
</dbReference>
<gene>
    <name evidence="1" type="ORF">OSB1V03_LOCUS6896</name>
</gene>
<dbReference type="InterPro" id="IPR036047">
    <property type="entry name" value="F-box-like_dom_sf"/>
</dbReference>
<evidence type="ECO:0008006" key="3">
    <source>
        <dbReference type="Google" id="ProtNLM"/>
    </source>
</evidence>
<reference evidence="1" key="1">
    <citation type="submission" date="2020-11" db="EMBL/GenBank/DDBJ databases">
        <authorList>
            <person name="Tran Van P."/>
        </authorList>
    </citation>
    <scope>NUCLEOTIDE SEQUENCE</scope>
</reference>
<proteinExistence type="predicted"/>
<protein>
    <recommendedName>
        <fullName evidence="3">F-box domain-containing protein</fullName>
    </recommendedName>
</protein>
<dbReference type="EMBL" id="CAJPIZ010003850">
    <property type="protein sequence ID" value="CAG2106893.1"/>
    <property type="molecule type" value="Genomic_DNA"/>
</dbReference>
<keyword evidence="2" id="KW-1185">Reference proteome</keyword>
<name>A0A7R9KP70_9ACAR</name>
<dbReference type="OrthoDB" id="203724at2759"/>
<organism evidence="1">
    <name type="scientific">Medioppia subpectinata</name>
    <dbReference type="NCBI Taxonomy" id="1979941"/>
    <lineage>
        <taxon>Eukaryota</taxon>
        <taxon>Metazoa</taxon>
        <taxon>Ecdysozoa</taxon>
        <taxon>Arthropoda</taxon>
        <taxon>Chelicerata</taxon>
        <taxon>Arachnida</taxon>
        <taxon>Acari</taxon>
        <taxon>Acariformes</taxon>
        <taxon>Sarcoptiformes</taxon>
        <taxon>Oribatida</taxon>
        <taxon>Brachypylina</taxon>
        <taxon>Oppioidea</taxon>
        <taxon>Oppiidae</taxon>
        <taxon>Medioppia</taxon>
    </lineage>
</organism>
<accession>A0A7R9KP70</accession>
<evidence type="ECO:0000313" key="1">
    <source>
        <dbReference type="EMBL" id="CAD7626463.1"/>
    </source>
</evidence>
<dbReference type="AlphaFoldDB" id="A0A7R9KP70"/>